<feature type="signal peptide" evidence="1">
    <location>
        <begin position="1"/>
        <end position="17"/>
    </location>
</feature>
<proteinExistence type="predicted"/>
<keyword evidence="1" id="KW-0732">Signal</keyword>
<evidence type="ECO:0000313" key="2">
    <source>
        <dbReference type="EMBL" id="KAF7839426.1"/>
    </source>
</evidence>
<reference evidence="2" key="1">
    <citation type="submission" date="2020-09" db="EMBL/GenBank/DDBJ databases">
        <title>Genome-Enabled Discovery of Anthraquinone Biosynthesis in Senna tora.</title>
        <authorList>
            <person name="Kang S.-H."/>
            <person name="Pandey R.P."/>
            <person name="Lee C.-M."/>
            <person name="Sim J.-S."/>
            <person name="Jeong J.-T."/>
            <person name="Choi B.-S."/>
            <person name="Jung M."/>
            <person name="Ginzburg D."/>
            <person name="Zhao K."/>
            <person name="Won S.Y."/>
            <person name="Oh T.-J."/>
            <person name="Yu Y."/>
            <person name="Kim N.-H."/>
            <person name="Lee O.R."/>
            <person name="Lee T.-H."/>
            <person name="Bashyal P."/>
            <person name="Kim T.-S."/>
            <person name="Lee W.-H."/>
            <person name="Kawkins C."/>
            <person name="Kim C.-K."/>
            <person name="Kim J.S."/>
            <person name="Ahn B.O."/>
            <person name="Rhee S.Y."/>
            <person name="Sohng J.K."/>
        </authorList>
    </citation>
    <scope>NUCLEOTIDE SEQUENCE</scope>
    <source>
        <tissue evidence="2">Leaf</tissue>
    </source>
</reference>
<evidence type="ECO:0000256" key="1">
    <source>
        <dbReference type="SAM" id="SignalP"/>
    </source>
</evidence>
<name>A0A835CE55_9FABA</name>
<comment type="caution">
    <text evidence="2">The sequence shown here is derived from an EMBL/GenBank/DDBJ whole genome shotgun (WGS) entry which is preliminary data.</text>
</comment>
<dbReference type="AlphaFoldDB" id="A0A835CE55"/>
<evidence type="ECO:0000313" key="3">
    <source>
        <dbReference type="Proteomes" id="UP000634136"/>
    </source>
</evidence>
<keyword evidence="3" id="KW-1185">Reference proteome</keyword>
<gene>
    <name evidence="2" type="ORF">G2W53_007908</name>
</gene>
<dbReference type="Proteomes" id="UP000634136">
    <property type="component" value="Unassembled WGS sequence"/>
</dbReference>
<dbReference type="EMBL" id="JAAIUW010000003">
    <property type="protein sequence ID" value="KAF7839426.1"/>
    <property type="molecule type" value="Genomic_DNA"/>
</dbReference>
<protein>
    <submittedName>
        <fullName evidence="2">Uncharacterized protein</fullName>
    </submittedName>
</protein>
<organism evidence="2 3">
    <name type="scientific">Senna tora</name>
    <dbReference type="NCBI Taxonomy" id="362788"/>
    <lineage>
        <taxon>Eukaryota</taxon>
        <taxon>Viridiplantae</taxon>
        <taxon>Streptophyta</taxon>
        <taxon>Embryophyta</taxon>
        <taxon>Tracheophyta</taxon>
        <taxon>Spermatophyta</taxon>
        <taxon>Magnoliopsida</taxon>
        <taxon>eudicotyledons</taxon>
        <taxon>Gunneridae</taxon>
        <taxon>Pentapetalae</taxon>
        <taxon>rosids</taxon>
        <taxon>fabids</taxon>
        <taxon>Fabales</taxon>
        <taxon>Fabaceae</taxon>
        <taxon>Caesalpinioideae</taxon>
        <taxon>Cassia clade</taxon>
        <taxon>Senna</taxon>
    </lineage>
</organism>
<accession>A0A835CE55</accession>
<feature type="chain" id="PRO_5033045592" evidence="1">
    <location>
        <begin position="18"/>
        <end position="61"/>
    </location>
</feature>
<sequence length="61" mass="6536">MLGCPLMAIAMVLGTVAHQEGVDLSDRRIEGCLGTPIVSDTEGLYAGWKGYVRLMAILDRA</sequence>